<dbReference type="GO" id="GO:0000122">
    <property type="term" value="P:negative regulation of transcription by RNA polymerase II"/>
    <property type="evidence" value="ECO:0007669"/>
    <property type="project" value="InterPro"/>
</dbReference>
<dbReference type="Proteomes" id="UP000034350">
    <property type="component" value="Unassembled WGS sequence"/>
</dbReference>
<keyword evidence="2" id="KW-0539">Nucleus</keyword>
<organism evidence="4 5">
    <name type="scientific">Vairimorpha ceranae</name>
    <dbReference type="NCBI Taxonomy" id="40302"/>
    <lineage>
        <taxon>Eukaryota</taxon>
        <taxon>Fungi</taxon>
        <taxon>Fungi incertae sedis</taxon>
        <taxon>Microsporidia</taxon>
        <taxon>Nosematidae</taxon>
        <taxon>Vairimorpha</taxon>
    </lineage>
</organism>
<dbReference type="GO" id="GO:0017054">
    <property type="term" value="C:negative cofactor 2 complex"/>
    <property type="evidence" value="ECO:0007669"/>
    <property type="project" value="InterPro"/>
</dbReference>
<reference evidence="4 5" key="1">
    <citation type="journal article" date="2015" name="Environ. Microbiol.">
        <title>Genome analyses suggest the presence of polyploidy and recent human-driven expansions in eight global populations of the honeybee pathogen Nosema ceranae.</title>
        <authorList>
            <person name="Pelin A."/>
            <person name="Selman M."/>
            <person name="Aris-Brosou S."/>
            <person name="Farinelli L."/>
            <person name="Corradi N."/>
        </authorList>
    </citation>
    <scope>NUCLEOTIDE SEQUENCE [LARGE SCALE GENOMIC DNA]</scope>
    <source>
        <strain evidence="4 5">PA08 1199</strain>
    </source>
</reference>
<protein>
    <submittedName>
        <fullName evidence="4">Tata-binding protein-associated phosphoprotein</fullName>
    </submittedName>
</protein>
<gene>
    <name evidence="4" type="ORF">AAJ76_4900029585</name>
</gene>
<comment type="subcellular location">
    <subcellularLocation>
        <location evidence="1">Nucleus</location>
    </subcellularLocation>
</comment>
<accession>A0A0F9YPZ4</accession>
<dbReference type="VEuPathDB" id="MicrosporidiaDB:NCER_101896"/>
<evidence type="ECO:0000259" key="3">
    <source>
        <dbReference type="Pfam" id="PF00808"/>
    </source>
</evidence>
<dbReference type="PANTHER" id="PTHR46138">
    <property type="entry name" value="PROTEIN DR1"/>
    <property type="match status" value="1"/>
</dbReference>
<comment type="caution">
    <text evidence="4">The sequence shown here is derived from an EMBL/GenBank/DDBJ whole genome shotgun (WGS) entry which is preliminary data.</text>
</comment>
<evidence type="ECO:0000256" key="2">
    <source>
        <dbReference type="ARBA" id="ARBA00023242"/>
    </source>
</evidence>
<dbReference type="SUPFAM" id="SSF47113">
    <property type="entry name" value="Histone-fold"/>
    <property type="match status" value="1"/>
</dbReference>
<dbReference type="GO" id="GO:0051123">
    <property type="term" value="P:RNA polymerase II preinitiation complex assembly"/>
    <property type="evidence" value="ECO:0007669"/>
    <property type="project" value="TreeGrafter"/>
</dbReference>
<dbReference type="OMA" id="RDAKFKK"/>
<proteinExistence type="predicted"/>
<dbReference type="GO" id="GO:0017025">
    <property type="term" value="F:TBP-class protein binding"/>
    <property type="evidence" value="ECO:0007669"/>
    <property type="project" value="TreeGrafter"/>
</dbReference>
<dbReference type="VEuPathDB" id="MicrosporidiaDB:AAJ76_4900029585"/>
<dbReference type="InterPro" id="IPR003958">
    <property type="entry name" value="CBFA_NFYB_domain"/>
</dbReference>
<name>A0A0F9YPZ4_9MICR</name>
<keyword evidence="5" id="KW-1185">Reference proteome</keyword>
<evidence type="ECO:0000313" key="5">
    <source>
        <dbReference type="Proteomes" id="UP000034350"/>
    </source>
</evidence>
<dbReference type="CDD" id="cd22905">
    <property type="entry name" value="HFD_Dr1"/>
    <property type="match status" value="1"/>
</dbReference>
<dbReference type="OrthoDB" id="601405at2759"/>
<dbReference type="Gene3D" id="1.10.20.10">
    <property type="entry name" value="Histone, subunit A"/>
    <property type="match status" value="1"/>
</dbReference>
<dbReference type="EMBL" id="JPQZ01000049">
    <property type="protein sequence ID" value="KKO74732.1"/>
    <property type="molecule type" value="Genomic_DNA"/>
</dbReference>
<dbReference type="InterPro" id="IPR009072">
    <property type="entry name" value="Histone-fold"/>
</dbReference>
<dbReference type="Pfam" id="PF00808">
    <property type="entry name" value="CBFD_NFYB_HMF"/>
    <property type="match status" value="1"/>
</dbReference>
<sequence>MNYENRDEENSLPKSTVDRFVNNCLPKQITVSKDAKEMFSNCIIEFLKMISLKATTICEKEKKKTIAFEHLIKALEEKGFAEYVKTCKEAQFNYENYVKAKPSKINKFKTSGLSLEELHNQQLELFKNAKQEFDKTMNGNEETEIQNKSL</sequence>
<evidence type="ECO:0000313" key="4">
    <source>
        <dbReference type="EMBL" id="KKO74732.1"/>
    </source>
</evidence>
<dbReference type="RefSeq" id="XP_024330474.1">
    <property type="nucleotide sequence ID" value="XM_024475772.1"/>
</dbReference>
<dbReference type="GO" id="GO:0016251">
    <property type="term" value="F:RNA polymerase II general transcription initiation factor activity"/>
    <property type="evidence" value="ECO:0007669"/>
    <property type="project" value="TreeGrafter"/>
</dbReference>
<feature type="domain" description="Transcription factor CBF/NF-Y/archaeal histone" evidence="3">
    <location>
        <begin position="11"/>
        <end position="75"/>
    </location>
</feature>
<evidence type="ECO:0000256" key="1">
    <source>
        <dbReference type="ARBA" id="ARBA00004123"/>
    </source>
</evidence>
<dbReference type="VEuPathDB" id="MicrosporidiaDB:G9O61_00g001180"/>
<dbReference type="GeneID" id="36320719"/>
<dbReference type="AlphaFoldDB" id="A0A0F9YPZ4"/>
<dbReference type="InterPro" id="IPR042225">
    <property type="entry name" value="Ncb2"/>
</dbReference>
<dbReference type="GO" id="GO:0046982">
    <property type="term" value="F:protein heterodimerization activity"/>
    <property type="evidence" value="ECO:0007669"/>
    <property type="project" value="InterPro"/>
</dbReference>
<dbReference type="PANTHER" id="PTHR46138:SF1">
    <property type="entry name" value="PROTEIN DR1"/>
    <property type="match status" value="1"/>
</dbReference>